<gene>
    <name evidence="1" type="ORF">LCGC14_2238140</name>
</gene>
<dbReference type="AlphaFoldDB" id="A0A0F9D5Z0"/>
<sequence>TSFTNIKGASSSFTTSPAQTRAFIADVTGRRIRIRLTFTGSTETSQIVVKGIILHVGRLKEWRVSVALEDNIRSLQGVPNAMAASKMISTMDTLRLSVAGAPLKFEDVDGLDSSGLPRRVFISEMTEGQLRVRAGPSGSPRYARALNLVLREAKP</sequence>
<name>A0A0F9D5Z0_9ZZZZ</name>
<protein>
    <submittedName>
        <fullName evidence="1">Uncharacterized protein</fullName>
    </submittedName>
</protein>
<accession>A0A0F9D5Z0</accession>
<comment type="caution">
    <text evidence="1">The sequence shown here is derived from an EMBL/GenBank/DDBJ whole genome shotgun (WGS) entry which is preliminary data.</text>
</comment>
<evidence type="ECO:0000313" key="1">
    <source>
        <dbReference type="EMBL" id="KKL57163.1"/>
    </source>
</evidence>
<reference evidence="1" key="1">
    <citation type="journal article" date="2015" name="Nature">
        <title>Complex archaea that bridge the gap between prokaryotes and eukaryotes.</title>
        <authorList>
            <person name="Spang A."/>
            <person name="Saw J.H."/>
            <person name="Jorgensen S.L."/>
            <person name="Zaremba-Niedzwiedzka K."/>
            <person name="Martijn J."/>
            <person name="Lind A.E."/>
            <person name="van Eijk R."/>
            <person name="Schleper C."/>
            <person name="Guy L."/>
            <person name="Ettema T.J."/>
        </authorList>
    </citation>
    <scope>NUCLEOTIDE SEQUENCE</scope>
</reference>
<organism evidence="1">
    <name type="scientific">marine sediment metagenome</name>
    <dbReference type="NCBI Taxonomy" id="412755"/>
    <lineage>
        <taxon>unclassified sequences</taxon>
        <taxon>metagenomes</taxon>
        <taxon>ecological metagenomes</taxon>
    </lineage>
</organism>
<dbReference type="EMBL" id="LAZR01030258">
    <property type="protein sequence ID" value="KKL57163.1"/>
    <property type="molecule type" value="Genomic_DNA"/>
</dbReference>
<feature type="non-terminal residue" evidence="1">
    <location>
        <position position="1"/>
    </location>
</feature>
<proteinExistence type="predicted"/>